<evidence type="ECO:0000313" key="2">
    <source>
        <dbReference type="EMBL" id="KAE9070742.1"/>
    </source>
</evidence>
<evidence type="ECO:0008006" key="4">
    <source>
        <dbReference type="Google" id="ProtNLM"/>
    </source>
</evidence>
<sequence>MCDSPGKLLIALFLQVFHATLNRDATLVERGVVCLINSTRFVAQQFSRFKKLNEVLFQAGCVFRFDFFLLLDNDTASFQS</sequence>
<feature type="chain" id="PRO_5026064676" description="Secreted protein" evidence="1">
    <location>
        <begin position="20"/>
        <end position="80"/>
    </location>
</feature>
<feature type="signal peptide" evidence="1">
    <location>
        <begin position="1"/>
        <end position="19"/>
    </location>
</feature>
<accession>A0A6G0JYI2</accession>
<comment type="caution">
    <text evidence="2">The sequence shown here is derived from an EMBL/GenBank/DDBJ whole genome shotgun (WGS) entry which is preliminary data.</text>
</comment>
<dbReference type="EMBL" id="QXFX01003167">
    <property type="protein sequence ID" value="KAE9070742.1"/>
    <property type="molecule type" value="Genomic_DNA"/>
</dbReference>
<evidence type="ECO:0000256" key="1">
    <source>
        <dbReference type="SAM" id="SignalP"/>
    </source>
</evidence>
<evidence type="ECO:0000313" key="3">
    <source>
        <dbReference type="Proteomes" id="UP000488956"/>
    </source>
</evidence>
<dbReference type="AlphaFoldDB" id="A0A6G0JYI2"/>
<keyword evidence="1" id="KW-0732">Signal</keyword>
<name>A0A6G0JYI2_9STRA</name>
<proteinExistence type="predicted"/>
<dbReference type="Proteomes" id="UP000488956">
    <property type="component" value="Unassembled WGS sequence"/>
</dbReference>
<gene>
    <name evidence="2" type="ORF">PF010_g26149</name>
</gene>
<organism evidence="2 3">
    <name type="scientific">Phytophthora fragariae</name>
    <dbReference type="NCBI Taxonomy" id="53985"/>
    <lineage>
        <taxon>Eukaryota</taxon>
        <taxon>Sar</taxon>
        <taxon>Stramenopiles</taxon>
        <taxon>Oomycota</taxon>
        <taxon>Peronosporomycetes</taxon>
        <taxon>Peronosporales</taxon>
        <taxon>Peronosporaceae</taxon>
        <taxon>Phytophthora</taxon>
    </lineage>
</organism>
<protein>
    <recommendedName>
        <fullName evidence="4">Secreted protein</fullName>
    </recommendedName>
</protein>
<reference evidence="2 3" key="1">
    <citation type="submission" date="2018-09" db="EMBL/GenBank/DDBJ databases">
        <title>Genomic investigation of the strawberry pathogen Phytophthora fragariae indicates pathogenicity is determined by transcriptional variation in three key races.</title>
        <authorList>
            <person name="Adams T.M."/>
            <person name="Armitage A.D."/>
            <person name="Sobczyk M.K."/>
            <person name="Bates H.J."/>
            <person name="Dunwell J.M."/>
            <person name="Nellist C.F."/>
            <person name="Harrison R.J."/>
        </authorList>
    </citation>
    <scope>NUCLEOTIDE SEQUENCE [LARGE SCALE GENOMIC DNA]</scope>
    <source>
        <strain evidence="2 3">ONT-3</strain>
    </source>
</reference>